<name>A0A7R9KIK2_9ACAR</name>
<evidence type="ECO:0000259" key="3">
    <source>
        <dbReference type="Pfam" id="PF12922"/>
    </source>
</evidence>
<accession>A0A7R9KIK2</accession>
<evidence type="ECO:0000256" key="1">
    <source>
        <dbReference type="ARBA" id="ARBA00023067"/>
    </source>
</evidence>
<evidence type="ECO:0000256" key="2">
    <source>
        <dbReference type="SAM" id="MobiDB-lite"/>
    </source>
</evidence>
<dbReference type="InterPro" id="IPR016024">
    <property type="entry name" value="ARM-type_fold"/>
</dbReference>
<dbReference type="GO" id="GO:0010032">
    <property type="term" value="P:meiotic chromosome condensation"/>
    <property type="evidence" value="ECO:0007669"/>
    <property type="project" value="TreeGrafter"/>
</dbReference>
<feature type="domain" description="Condensin complex subunit 1 N-terminal" evidence="3">
    <location>
        <begin position="409"/>
        <end position="509"/>
    </location>
</feature>
<feature type="region of interest" description="Disordered" evidence="2">
    <location>
        <begin position="859"/>
        <end position="902"/>
    </location>
</feature>
<dbReference type="Gene3D" id="1.25.10.10">
    <property type="entry name" value="Leucine-rich Repeat Variant"/>
    <property type="match status" value="1"/>
</dbReference>
<keyword evidence="1" id="KW-0226">DNA condensation</keyword>
<dbReference type="Pfam" id="PF12922">
    <property type="entry name" value="Cnd1_N"/>
    <property type="match status" value="2"/>
</dbReference>
<proteinExistence type="predicted"/>
<sequence length="902" mass="104660">MKIDGPQRPPLPETIALAKRIFLANVTNAEKSILDLGSKAVERDIEKIATVLIRSSQQTEENIESQSRAPTTTIQVARLSIDRTDGSAESIVNDISRQQILVKSQSKLWSSGRSDPKMRFFRFLIPIKLEDLRDGLAERDVYSVQLEYNSREISTKLNDCADNFRSNGINFLLEDNNFDVFYSCLKNFNTLDGKQRDQTWKLLSKCMDKLYTELETFVNRTEMDAEERNNYCNLLKMIVYVFCTISELFEEQDIKRAANIDYENIGKKTNKKSKRTEESYDWQHNKERGVSVLLRLLSLPLRRVFNPPVVEDELINVITKSCYKMIENPLLSRQKESGFALNLFHIIGTSIEKYRQSLGFCLKLIQLLQHKEQLVSILALLVETVVKKHNQKLLISEIMRKQDIKRAANIDYENIGKKTNKKSKRTEESYDWQHNKERGISVLLRLLSLPLRRVFNPPVVEDELINVITKSCYKMIENPLLSRQKESGFALNLFHIIGTSIEKYRQSLGFCLKLIQLLQHKEQLVSILALLVETVVKKHNQKLLISEIMRKEQLVSILALLVETVVKKHNQKLLISEIMREIKRIDIKELSKDSSGPKAISSFLVEVSDKCPQEMLPSISDLLDFLEEDSYLMRNATLSIIGNLVIKELSKEGSKERQLRDQLLDKLEDHIHDITSYTRSRALNVWCTLCQAEAIPLPRLETLIEAVIGRLRDKSCFVRKYAIQFLNQFLTKNPFAAKLPLELLKTYHRKEDEKLKALMLLSEQNENQTSDENTNDLQQLTNTWNSIELEFVEFWTEILKTSDASYDEEGDDIENQTIVSDCDDIEPVFDRFRALITEKKFKTGLSLLKKLREEFPDNDIITHRDDEEMNESDDNENTDEEMDSEDNPNNKSKNKRQVLYCF</sequence>
<protein>
    <recommendedName>
        <fullName evidence="3">Condensin complex subunit 1 N-terminal domain-containing protein</fullName>
    </recommendedName>
</protein>
<dbReference type="GO" id="GO:0042393">
    <property type="term" value="F:histone binding"/>
    <property type="evidence" value="ECO:0007669"/>
    <property type="project" value="TreeGrafter"/>
</dbReference>
<dbReference type="PANTHER" id="PTHR14222">
    <property type="entry name" value="CONDENSIN"/>
    <property type="match status" value="1"/>
</dbReference>
<dbReference type="Proteomes" id="UP000759131">
    <property type="component" value="Unassembled WGS sequence"/>
</dbReference>
<dbReference type="SUPFAM" id="SSF48371">
    <property type="entry name" value="ARM repeat"/>
    <property type="match status" value="2"/>
</dbReference>
<dbReference type="InterPro" id="IPR024324">
    <property type="entry name" value="Condensin_cplx_su1_N"/>
</dbReference>
<dbReference type="PANTHER" id="PTHR14222:SF2">
    <property type="entry name" value="CONDENSIN COMPLEX SUBUNIT 1"/>
    <property type="match status" value="1"/>
</dbReference>
<dbReference type="InterPro" id="IPR026971">
    <property type="entry name" value="CND1/NCAPD3"/>
</dbReference>
<dbReference type="GO" id="GO:0000779">
    <property type="term" value="C:condensed chromosome, centromeric region"/>
    <property type="evidence" value="ECO:0007669"/>
    <property type="project" value="TreeGrafter"/>
</dbReference>
<dbReference type="OrthoDB" id="436262at2759"/>
<keyword evidence="5" id="KW-1185">Reference proteome</keyword>
<feature type="domain" description="Condensin complex subunit 1 N-terminal" evidence="3">
    <location>
        <begin position="194"/>
        <end position="359"/>
    </location>
</feature>
<reference evidence="4" key="1">
    <citation type="submission" date="2020-11" db="EMBL/GenBank/DDBJ databases">
        <authorList>
            <person name="Tran Van P."/>
        </authorList>
    </citation>
    <scope>NUCLEOTIDE SEQUENCE</scope>
</reference>
<dbReference type="GO" id="GO:0000796">
    <property type="term" value="C:condensin complex"/>
    <property type="evidence" value="ECO:0007669"/>
    <property type="project" value="TreeGrafter"/>
</dbReference>
<dbReference type="EMBL" id="OC856431">
    <property type="protein sequence ID" value="CAD7623733.1"/>
    <property type="molecule type" value="Genomic_DNA"/>
</dbReference>
<dbReference type="GO" id="GO:0007076">
    <property type="term" value="P:mitotic chromosome condensation"/>
    <property type="evidence" value="ECO:0007669"/>
    <property type="project" value="InterPro"/>
</dbReference>
<organism evidence="4">
    <name type="scientific">Medioppia subpectinata</name>
    <dbReference type="NCBI Taxonomy" id="1979941"/>
    <lineage>
        <taxon>Eukaryota</taxon>
        <taxon>Metazoa</taxon>
        <taxon>Ecdysozoa</taxon>
        <taxon>Arthropoda</taxon>
        <taxon>Chelicerata</taxon>
        <taxon>Arachnida</taxon>
        <taxon>Acari</taxon>
        <taxon>Acariformes</taxon>
        <taxon>Sarcoptiformes</taxon>
        <taxon>Oribatida</taxon>
        <taxon>Brachypylina</taxon>
        <taxon>Oppioidea</taxon>
        <taxon>Oppiidae</taxon>
        <taxon>Medioppia</taxon>
    </lineage>
</organism>
<dbReference type="AlphaFoldDB" id="A0A7R9KIK2"/>
<dbReference type="InterPro" id="IPR011989">
    <property type="entry name" value="ARM-like"/>
</dbReference>
<gene>
    <name evidence="4" type="ORF">OSB1V03_LOCUS4184</name>
</gene>
<evidence type="ECO:0000313" key="4">
    <source>
        <dbReference type="EMBL" id="CAD7623733.1"/>
    </source>
</evidence>
<feature type="compositionally biased region" description="Acidic residues" evidence="2">
    <location>
        <begin position="867"/>
        <end position="886"/>
    </location>
</feature>
<dbReference type="EMBL" id="CAJPIZ010001856">
    <property type="protein sequence ID" value="CAG2104163.1"/>
    <property type="molecule type" value="Genomic_DNA"/>
</dbReference>
<evidence type="ECO:0000313" key="5">
    <source>
        <dbReference type="Proteomes" id="UP000759131"/>
    </source>
</evidence>